<evidence type="ECO:0000256" key="9">
    <source>
        <dbReference type="RuleBase" id="RU004016"/>
    </source>
</evidence>
<evidence type="ECO:0000256" key="5">
    <source>
        <dbReference type="ARBA" id="ARBA00022984"/>
    </source>
</evidence>
<name>A0A2M7EB72_9BACT</name>
<evidence type="ECO:0000256" key="6">
    <source>
        <dbReference type="ARBA" id="ARBA00023316"/>
    </source>
</evidence>
<feature type="active site" description="Proton acceptor" evidence="7">
    <location>
        <position position="12"/>
    </location>
</feature>
<proteinExistence type="inferred from homology"/>
<dbReference type="InterPro" id="IPR018044">
    <property type="entry name" value="Peptidase_S11"/>
</dbReference>
<dbReference type="SUPFAM" id="SSF56601">
    <property type="entry name" value="beta-lactamase/transpeptidase-like"/>
    <property type="match status" value="1"/>
</dbReference>
<comment type="similarity">
    <text evidence="1 9">Belongs to the peptidase S11 family.</text>
</comment>
<reference evidence="12" key="1">
    <citation type="submission" date="2017-09" db="EMBL/GenBank/DDBJ databases">
        <title>Depth-based differentiation of microbial function through sediment-hosted aquifers and enrichment of novel symbionts in the deep terrestrial subsurface.</title>
        <authorList>
            <person name="Probst A.J."/>
            <person name="Ladd B."/>
            <person name="Jarett J.K."/>
            <person name="Geller-Mcgrath D.E."/>
            <person name="Sieber C.M.K."/>
            <person name="Emerson J.B."/>
            <person name="Anantharaman K."/>
            <person name="Thomas B.C."/>
            <person name="Malmstrom R."/>
            <person name="Stieglmeier M."/>
            <person name="Klingl A."/>
            <person name="Woyke T."/>
            <person name="Ryan C.M."/>
            <person name="Banfield J.F."/>
        </authorList>
    </citation>
    <scope>NUCLEOTIDE SEQUENCE [LARGE SCALE GENOMIC DNA]</scope>
</reference>
<dbReference type="PRINTS" id="PR00725">
    <property type="entry name" value="DADACBPTASE1"/>
</dbReference>
<dbReference type="InterPro" id="IPR001967">
    <property type="entry name" value="Peptidase_S11_N"/>
</dbReference>
<dbReference type="GO" id="GO:0009252">
    <property type="term" value="P:peptidoglycan biosynthetic process"/>
    <property type="evidence" value="ECO:0007669"/>
    <property type="project" value="UniProtKB-KW"/>
</dbReference>
<feature type="domain" description="Peptidase S11 D-alanyl-D-alanine carboxypeptidase A N-terminal" evidence="10">
    <location>
        <begin position="2"/>
        <end position="214"/>
    </location>
</feature>
<keyword evidence="4" id="KW-0133">Cell shape</keyword>
<dbReference type="EMBL" id="PETJ01000057">
    <property type="protein sequence ID" value="PIV64951.1"/>
    <property type="molecule type" value="Genomic_DNA"/>
</dbReference>
<dbReference type="PANTHER" id="PTHR21581">
    <property type="entry name" value="D-ALANYL-D-ALANINE CARBOXYPEPTIDASE"/>
    <property type="match status" value="1"/>
</dbReference>
<sequence length="234" mass="26216">MNQPLPIASLTKLMTAVIVLENYDLDATHPPPYTLITISKAAANQENVPNYGNLDKYLGEKFNVEQLLDLMLVYSSNDAAWALSEVIETKNFVEKMNQKAEELGLGNTHFVNPTGLDPENFYYHPPNQSYFNYSTAQDLLKLAQYISKNHPLIFEITLKKGPYPIENGMGDLILPENQTGIGWKTGYTDEAGGCALLVLGKENGNVLFNIILGTESQEARIREMQKLINYQARL</sequence>
<feature type="active site" description="Acyl-ester intermediate" evidence="7">
    <location>
        <position position="9"/>
    </location>
</feature>
<gene>
    <name evidence="11" type="ORF">COS09_02100</name>
</gene>
<dbReference type="GO" id="GO:0071555">
    <property type="term" value="P:cell wall organization"/>
    <property type="evidence" value="ECO:0007669"/>
    <property type="project" value="UniProtKB-KW"/>
</dbReference>
<evidence type="ECO:0000256" key="4">
    <source>
        <dbReference type="ARBA" id="ARBA00022960"/>
    </source>
</evidence>
<comment type="caution">
    <text evidence="11">The sequence shown here is derived from an EMBL/GenBank/DDBJ whole genome shotgun (WGS) entry which is preliminary data.</text>
</comment>
<feature type="binding site" evidence="8">
    <location>
        <position position="184"/>
    </location>
    <ligand>
        <name>substrate</name>
    </ligand>
</feature>
<evidence type="ECO:0000256" key="2">
    <source>
        <dbReference type="ARBA" id="ARBA00022729"/>
    </source>
</evidence>
<evidence type="ECO:0000256" key="3">
    <source>
        <dbReference type="ARBA" id="ARBA00022801"/>
    </source>
</evidence>
<dbReference type="Proteomes" id="UP000230766">
    <property type="component" value="Unassembled WGS sequence"/>
</dbReference>
<evidence type="ECO:0000256" key="1">
    <source>
        <dbReference type="ARBA" id="ARBA00007164"/>
    </source>
</evidence>
<dbReference type="AlphaFoldDB" id="A0A2M7EB72"/>
<dbReference type="GO" id="GO:0009002">
    <property type="term" value="F:serine-type D-Ala-D-Ala carboxypeptidase activity"/>
    <property type="evidence" value="ECO:0007669"/>
    <property type="project" value="InterPro"/>
</dbReference>
<dbReference type="Gene3D" id="3.40.710.10">
    <property type="entry name" value="DD-peptidase/beta-lactamase superfamily"/>
    <property type="match status" value="1"/>
</dbReference>
<evidence type="ECO:0000313" key="12">
    <source>
        <dbReference type="Proteomes" id="UP000230766"/>
    </source>
</evidence>
<evidence type="ECO:0000256" key="8">
    <source>
        <dbReference type="PIRSR" id="PIRSR618044-2"/>
    </source>
</evidence>
<evidence type="ECO:0000256" key="7">
    <source>
        <dbReference type="PIRSR" id="PIRSR618044-1"/>
    </source>
</evidence>
<dbReference type="GO" id="GO:0008360">
    <property type="term" value="P:regulation of cell shape"/>
    <property type="evidence" value="ECO:0007669"/>
    <property type="project" value="UniProtKB-KW"/>
</dbReference>
<dbReference type="PANTHER" id="PTHR21581:SF6">
    <property type="entry name" value="TRAFFICKING PROTEIN PARTICLE COMPLEX SUBUNIT 12"/>
    <property type="match status" value="1"/>
</dbReference>
<keyword evidence="2" id="KW-0732">Signal</keyword>
<evidence type="ECO:0000313" key="11">
    <source>
        <dbReference type="EMBL" id="PIV64951.1"/>
    </source>
</evidence>
<evidence type="ECO:0000259" key="10">
    <source>
        <dbReference type="Pfam" id="PF00768"/>
    </source>
</evidence>
<dbReference type="InterPro" id="IPR012338">
    <property type="entry name" value="Beta-lactam/transpept-like"/>
</dbReference>
<organism evidence="11 12">
    <name type="scientific">Candidatus Nealsonbacteria bacterium CG01_land_8_20_14_3_00_12</name>
    <dbReference type="NCBI Taxonomy" id="1974697"/>
    <lineage>
        <taxon>Bacteria</taxon>
        <taxon>Candidatus Nealsoniibacteriota</taxon>
    </lineage>
</organism>
<keyword evidence="6" id="KW-0961">Cell wall biogenesis/degradation</keyword>
<dbReference type="GO" id="GO:0006508">
    <property type="term" value="P:proteolysis"/>
    <property type="evidence" value="ECO:0007669"/>
    <property type="project" value="InterPro"/>
</dbReference>
<keyword evidence="3" id="KW-0378">Hydrolase</keyword>
<protein>
    <recommendedName>
        <fullName evidence="10">Peptidase S11 D-alanyl-D-alanine carboxypeptidase A N-terminal domain-containing protein</fullName>
    </recommendedName>
</protein>
<keyword evidence="5" id="KW-0573">Peptidoglycan synthesis</keyword>
<feature type="active site" evidence="7">
    <location>
        <position position="75"/>
    </location>
</feature>
<accession>A0A2M7EB72</accession>
<dbReference type="Pfam" id="PF00768">
    <property type="entry name" value="Peptidase_S11"/>
    <property type="match status" value="1"/>
</dbReference>